<dbReference type="CTD" id="20328031"/>
<reference evidence="1 2" key="1">
    <citation type="submission" date="2013-11" db="EMBL/GenBank/DDBJ databases">
        <title>Opisthorchis viverrini - life in the bile duct.</title>
        <authorList>
            <person name="Young N.D."/>
            <person name="Nagarajan N."/>
            <person name="Lin S.J."/>
            <person name="Korhonen P.K."/>
            <person name="Jex A.R."/>
            <person name="Hall R.S."/>
            <person name="Safavi-Hemami H."/>
            <person name="Kaewkong W."/>
            <person name="Bertrand D."/>
            <person name="Gao S."/>
            <person name="Seet Q."/>
            <person name="Wongkham S."/>
            <person name="Teh B.T."/>
            <person name="Wongkham C."/>
            <person name="Intapan P.M."/>
            <person name="Maleewong W."/>
            <person name="Yang X."/>
            <person name="Hu M."/>
            <person name="Wang Z."/>
            <person name="Hofmann A."/>
            <person name="Sternberg P.W."/>
            <person name="Tan P."/>
            <person name="Wang J."/>
            <person name="Gasser R.B."/>
        </authorList>
    </citation>
    <scope>NUCLEOTIDE SEQUENCE [LARGE SCALE GENOMIC DNA]</scope>
</reference>
<organism evidence="1 2">
    <name type="scientific">Opisthorchis viverrini</name>
    <name type="common">Southeast Asian liver fluke</name>
    <dbReference type="NCBI Taxonomy" id="6198"/>
    <lineage>
        <taxon>Eukaryota</taxon>
        <taxon>Metazoa</taxon>
        <taxon>Spiralia</taxon>
        <taxon>Lophotrochozoa</taxon>
        <taxon>Platyhelminthes</taxon>
        <taxon>Trematoda</taxon>
        <taxon>Digenea</taxon>
        <taxon>Opisthorchiida</taxon>
        <taxon>Opisthorchiata</taxon>
        <taxon>Opisthorchiidae</taxon>
        <taxon>Opisthorchis</taxon>
    </lineage>
</organism>
<proteinExistence type="predicted"/>
<name>A0A074ZJD7_OPIVI</name>
<protein>
    <submittedName>
        <fullName evidence="1">Uncharacterized protein</fullName>
    </submittedName>
</protein>
<keyword evidence="2" id="KW-1185">Reference proteome</keyword>
<dbReference type="EMBL" id="KL596731">
    <property type="protein sequence ID" value="KER27101.1"/>
    <property type="molecule type" value="Genomic_DNA"/>
</dbReference>
<evidence type="ECO:0000313" key="1">
    <source>
        <dbReference type="EMBL" id="KER27101.1"/>
    </source>
</evidence>
<dbReference type="Proteomes" id="UP000054324">
    <property type="component" value="Unassembled WGS sequence"/>
</dbReference>
<dbReference type="OrthoDB" id="10036512at2759"/>
<dbReference type="GeneID" id="20328031"/>
<accession>A0A074ZJD7</accession>
<dbReference type="RefSeq" id="XP_009169171.1">
    <property type="nucleotide sequence ID" value="XM_009170907.1"/>
</dbReference>
<dbReference type="AlphaFoldDB" id="A0A074ZJD7"/>
<feature type="non-terminal residue" evidence="1">
    <location>
        <position position="199"/>
    </location>
</feature>
<dbReference type="KEGG" id="ovi:T265_13864"/>
<sequence length="199" mass="22102">MSGCRRPGSVSVSKFAASFGPSHLVYNIYLFSHLFNFVKLYGYLDRFSCFPYESELGHLKHYIHGHKPPAVQLCHQLAERVGLDAAERKIFLDDVCMRLRPSPTAGCHRSVHRAVVFSKDFLDNCILLDAQPAVIVDFLQILLKTCFLSALLPQSGAEMCGHYAEMSAPGCRHNAEVSAPVLTGTILYLLKVEINGKTC</sequence>
<evidence type="ECO:0000313" key="2">
    <source>
        <dbReference type="Proteomes" id="UP000054324"/>
    </source>
</evidence>
<gene>
    <name evidence="1" type="ORF">T265_13864</name>
</gene>